<dbReference type="Pfam" id="PF14588">
    <property type="entry name" value="YjgF_endoribonc"/>
    <property type="match status" value="1"/>
</dbReference>
<dbReference type="Proteomes" id="UP000184406">
    <property type="component" value="Unassembled WGS sequence"/>
</dbReference>
<gene>
    <name evidence="2" type="ORF">SAMN03080594_102242</name>
</gene>
<dbReference type="EMBL" id="FQUX01000002">
    <property type="protein sequence ID" value="SHE98277.1"/>
    <property type="molecule type" value="Genomic_DNA"/>
</dbReference>
<reference evidence="3" key="1">
    <citation type="submission" date="2016-11" db="EMBL/GenBank/DDBJ databases">
        <authorList>
            <person name="Varghese N."/>
            <person name="Submissions S."/>
        </authorList>
    </citation>
    <scope>NUCLEOTIDE SEQUENCE [LARGE SCALE GENOMIC DNA]</scope>
    <source>
        <strain evidence="3">DSM 17539</strain>
    </source>
</reference>
<dbReference type="PANTHER" id="PTHR43760:SF1">
    <property type="entry name" value="ENDORIBONUCLEASE L-PSP_CHORISMATE MUTASE-LIKE DOMAIN-CONTAINING PROTEIN"/>
    <property type="match status" value="1"/>
</dbReference>
<dbReference type="OrthoDB" id="9806350at2"/>
<dbReference type="PANTHER" id="PTHR43760">
    <property type="entry name" value="ENDORIBONUCLEASE-RELATED"/>
    <property type="match status" value="1"/>
</dbReference>
<evidence type="ECO:0000313" key="3">
    <source>
        <dbReference type="Proteomes" id="UP000184406"/>
    </source>
</evidence>
<feature type="domain" description="Endoribonuclease L-PSP/chorismate mutase-like" evidence="1">
    <location>
        <begin position="11"/>
        <end position="141"/>
    </location>
</feature>
<keyword evidence="3" id="KW-1185">Reference proteome</keyword>
<dbReference type="SUPFAM" id="SSF55298">
    <property type="entry name" value="YjgF-like"/>
    <property type="match status" value="1"/>
</dbReference>
<dbReference type="AlphaFoldDB" id="A0A1M4XXJ3"/>
<dbReference type="InterPro" id="IPR035959">
    <property type="entry name" value="RutC-like_sf"/>
</dbReference>
<proteinExistence type="predicted"/>
<evidence type="ECO:0000313" key="2">
    <source>
        <dbReference type="EMBL" id="SHE98277.1"/>
    </source>
</evidence>
<dbReference type="CDD" id="cd02199">
    <property type="entry name" value="YjgF_YER057c_UK114_like_1"/>
    <property type="match status" value="1"/>
</dbReference>
<sequence length="154" mass="16809">MVSSIKNKVELAGLILPTPPIPGGSYSPVIIRGNIGYVAIQFPIKNGEFHYQGKLGNELSTSDGYYGMQICALNALAQINKYISYDRLDGLNHICAYYQSAKGWDEAPKVVNGASDLFNQVLKHKGLHSRTLLGVHNLPKNFGMGLTVTFTNLP</sequence>
<organism evidence="2 3">
    <name type="scientific">Arenibacter palladensis</name>
    <dbReference type="NCBI Taxonomy" id="237373"/>
    <lineage>
        <taxon>Bacteria</taxon>
        <taxon>Pseudomonadati</taxon>
        <taxon>Bacteroidota</taxon>
        <taxon>Flavobacteriia</taxon>
        <taxon>Flavobacteriales</taxon>
        <taxon>Flavobacteriaceae</taxon>
        <taxon>Arenibacter</taxon>
    </lineage>
</organism>
<dbReference type="InterPro" id="IPR013813">
    <property type="entry name" value="Endoribo_LPSP/chorism_mut-like"/>
</dbReference>
<accession>A0A1M4XXJ3</accession>
<name>A0A1M4XXJ3_9FLAO</name>
<evidence type="ECO:0000259" key="1">
    <source>
        <dbReference type="Pfam" id="PF14588"/>
    </source>
</evidence>
<protein>
    <submittedName>
        <fullName evidence="2">YjgF/chorismate_mutase-like, putative endoribonuclease</fullName>
    </submittedName>
</protein>
<dbReference type="Gene3D" id="3.30.1330.40">
    <property type="entry name" value="RutC-like"/>
    <property type="match status" value="1"/>
</dbReference>
<dbReference type="RefSeq" id="WP_072861093.1">
    <property type="nucleotide sequence ID" value="NZ_FQUX01000002.1"/>
</dbReference>